<dbReference type="Gene3D" id="1.25.40.10">
    <property type="entry name" value="Tetratricopeptide repeat domain"/>
    <property type="match status" value="1"/>
</dbReference>
<protein>
    <submittedName>
        <fullName evidence="5">Uncharacterized protein</fullName>
    </submittedName>
</protein>
<feature type="region of interest" description="Disordered" evidence="4">
    <location>
        <begin position="61"/>
        <end position="124"/>
    </location>
</feature>
<evidence type="ECO:0000256" key="1">
    <source>
        <dbReference type="ARBA" id="ARBA00022737"/>
    </source>
</evidence>
<dbReference type="AlphaFoldDB" id="A0A8J5XKY0"/>
<dbReference type="OMA" id="FHARTVW"/>
<comment type="caution">
    <text evidence="5">The sequence shown here is derived from an EMBL/GenBank/DDBJ whole genome shotgun (WGS) entry which is preliminary data.</text>
</comment>
<name>A0A8J5XKY0_DIALT</name>
<feature type="repeat" description="TPR" evidence="3">
    <location>
        <begin position="226"/>
        <end position="259"/>
    </location>
</feature>
<keyword evidence="6" id="KW-1185">Reference proteome</keyword>
<evidence type="ECO:0000256" key="3">
    <source>
        <dbReference type="PROSITE-ProRule" id="PRU00339"/>
    </source>
</evidence>
<dbReference type="InterPro" id="IPR011990">
    <property type="entry name" value="TPR-like_helical_dom_sf"/>
</dbReference>
<evidence type="ECO:0000256" key="2">
    <source>
        <dbReference type="ARBA" id="ARBA00022803"/>
    </source>
</evidence>
<reference evidence="5" key="1">
    <citation type="submission" date="2021-05" db="EMBL/GenBank/DDBJ databases">
        <title>The genome of the haptophyte Pavlova lutheri (Diacronema luteri, Pavlovales) - a model for lipid biosynthesis in eukaryotic algae.</title>
        <authorList>
            <person name="Hulatt C.J."/>
            <person name="Posewitz M.C."/>
        </authorList>
    </citation>
    <scope>NUCLEOTIDE SEQUENCE</scope>
    <source>
        <strain evidence="5">NIVA-4/92</strain>
    </source>
</reference>
<dbReference type="InterPro" id="IPR019734">
    <property type="entry name" value="TPR_rpt"/>
</dbReference>
<feature type="compositionally biased region" description="Pro residues" evidence="4">
    <location>
        <begin position="66"/>
        <end position="77"/>
    </location>
</feature>
<proteinExistence type="predicted"/>
<sequence length="530" mass="57297">MADDSRAALLTELFRVGAAHESPSAGAAVAPRNLCDMVDLSLHDLAPEPVNAAAAADDAPATLAALPPPPPAAPAAPTPRAVKGSAAARAGDDSDSDVDDASGRRAPTGAHTLSDDDSDCPSEPDELAARTVELEARLRRARSTWALDDERTLAVVFKLLDALVAQYQLNRMDELFAEFVPICAKVRGKWHLKAIQSKAFCCFKQYRFREALALFKEQEQLMGPSAPLAENIGHVCSSLSEYDEAERYFRLATRLLPDGRQHAKNSGGVYLGLGLLLDRRERPREALPILYQALELYVDSCHMSGRFVESSLVAKARMSLGHAHEHAGELSKAEEHMREAVGIFSRTVGEQSPLLAGALGSLGKLRVRQGALADGARHLVRALGIEVDKDAFHARTVWELLEDIKSVHEKELLQRTEPKKPLDIAGTFAPYAPVVGRAVRRIDALGIDASEGDTTSVLRKTAGEMLLLGGQNEEALAQLTKAAGMFRGFTHCDVSSLVRACEELIAVALERLRPIGKPPTPAMLPRFSDL</sequence>
<gene>
    <name evidence="5" type="ORF">KFE25_004953</name>
</gene>
<dbReference type="Pfam" id="PF13374">
    <property type="entry name" value="TPR_10"/>
    <property type="match status" value="1"/>
</dbReference>
<dbReference type="PANTHER" id="PTHR45641:SF19">
    <property type="entry name" value="NEPHROCYSTIN-3"/>
    <property type="match status" value="1"/>
</dbReference>
<dbReference type="PANTHER" id="PTHR45641">
    <property type="entry name" value="TETRATRICOPEPTIDE REPEAT PROTEIN (AFU_ORTHOLOGUE AFUA_6G03870)"/>
    <property type="match status" value="1"/>
</dbReference>
<dbReference type="EMBL" id="JAGTXO010000016">
    <property type="protein sequence ID" value="KAG8463442.1"/>
    <property type="molecule type" value="Genomic_DNA"/>
</dbReference>
<dbReference type="Pfam" id="PF13181">
    <property type="entry name" value="TPR_8"/>
    <property type="match status" value="1"/>
</dbReference>
<dbReference type="SMART" id="SM00028">
    <property type="entry name" value="TPR"/>
    <property type="match status" value="5"/>
</dbReference>
<dbReference type="Proteomes" id="UP000751190">
    <property type="component" value="Unassembled WGS sequence"/>
</dbReference>
<organism evidence="5 6">
    <name type="scientific">Diacronema lutheri</name>
    <name type="common">Unicellular marine alga</name>
    <name type="synonym">Monochrysis lutheri</name>
    <dbReference type="NCBI Taxonomy" id="2081491"/>
    <lineage>
        <taxon>Eukaryota</taxon>
        <taxon>Haptista</taxon>
        <taxon>Haptophyta</taxon>
        <taxon>Pavlovophyceae</taxon>
        <taxon>Pavlovales</taxon>
        <taxon>Pavlovaceae</taxon>
        <taxon>Diacronema</taxon>
    </lineage>
</organism>
<evidence type="ECO:0000313" key="5">
    <source>
        <dbReference type="EMBL" id="KAG8463442.1"/>
    </source>
</evidence>
<keyword evidence="2 3" id="KW-0802">TPR repeat</keyword>
<evidence type="ECO:0000313" key="6">
    <source>
        <dbReference type="Proteomes" id="UP000751190"/>
    </source>
</evidence>
<feature type="compositionally biased region" description="Acidic residues" evidence="4">
    <location>
        <begin position="115"/>
        <end position="124"/>
    </location>
</feature>
<dbReference type="OrthoDB" id="3191435at2759"/>
<dbReference type="PROSITE" id="PS50005">
    <property type="entry name" value="TPR"/>
    <property type="match status" value="1"/>
</dbReference>
<keyword evidence="1" id="KW-0677">Repeat</keyword>
<dbReference type="SUPFAM" id="SSF48452">
    <property type="entry name" value="TPR-like"/>
    <property type="match status" value="1"/>
</dbReference>
<accession>A0A8J5XKY0</accession>
<evidence type="ECO:0000256" key="4">
    <source>
        <dbReference type="SAM" id="MobiDB-lite"/>
    </source>
</evidence>